<keyword evidence="4" id="KW-1185">Reference proteome</keyword>
<comment type="caution">
    <text evidence="3">The sequence shown here is derived from an EMBL/GenBank/DDBJ whole genome shotgun (WGS) entry which is preliminary data.</text>
</comment>
<reference evidence="3" key="1">
    <citation type="submission" date="2021-12" db="EMBL/GenBank/DDBJ databases">
        <title>Description of Gramella crocea sp. nov., a new bacterium isolated from activated sludge.</title>
        <authorList>
            <person name="Zhang X."/>
        </authorList>
    </citation>
    <scope>NUCLEOTIDE SEQUENCE</scope>
    <source>
        <strain evidence="3">YB25</strain>
    </source>
</reference>
<dbReference type="GO" id="GO:0005829">
    <property type="term" value="C:cytosol"/>
    <property type="evidence" value="ECO:0007669"/>
    <property type="project" value="TreeGrafter"/>
</dbReference>
<dbReference type="Proteomes" id="UP001139344">
    <property type="component" value="Unassembled WGS sequence"/>
</dbReference>
<dbReference type="RefSeq" id="WP_240100670.1">
    <property type="nucleotide sequence ID" value="NZ_JAJSON010000030.1"/>
</dbReference>
<dbReference type="GO" id="GO:0009244">
    <property type="term" value="P:lipopolysaccharide core region biosynthetic process"/>
    <property type="evidence" value="ECO:0007669"/>
    <property type="project" value="TreeGrafter"/>
</dbReference>
<evidence type="ECO:0000256" key="1">
    <source>
        <dbReference type="ARBA" id="ARBA00022676"/>
    </source>
</evidence>
<dbReference type="PANTHER" id="PTHR30160:SF7">
    <property type="entry name" value="ADP-HEPTOSE--LPS HEPTOSYLTRANSFERASE 2"/>
    <property type="match status" value="1"/>
</dbReference>
<protein>
    <submittedName>
        <fullName evidence="3">Glycosyltransferase family 9 protein</fullName>
    </submittedName>
</protein>
<proteinExistence type="predicted"/>
<dbReference type="GO" id="GO:0008713">
    <property type="term" value="F:ADP-heptose-lipopolysaccharide heptosyltransferase activity"/>
    <property type="evidence" value="ECO:0007669"/>
    <property type="project" value="TreeGrafter"/>
</dbReference>
<evidence type="ECO:0000313" key="3">
    <source>
        <dbReference type="EMBL" id="MCG9973256.1"/>
    </source>
</evidence>
<dbReference type="SUPFAM" id="SSF53756">
    <property type="entry name" value="UDP-Glycosyltransferase/glycogen phosphorylase"/>
    <property type="match status" value="1"/>
</dbReference>
<keyword evidence="2" id="KW-0808">Transferase</keyword>
<keyword evidence="1" id="KW-0328">Glycosyltransferase</keyword>
<accession>A0A9X1V0J0</accession>
<evidence type="ECO:0000256" key="2">
    <source>
        <dbReference type="ARBA" id="ARBA00022679"/>
    </source>
</evidence>
<evidence type="ECO:0000313" key="4">
    <source>
        <dbReference type="Proteomes" id="UP001139344"/>
    </source>
</evidence>
<dbReference type="InterPro" id="IPR002201">
    <property type="entry name" value="Glyco_trans_9"/>
</dbReference>
<dbReference type="InterPro" id="IPR051199">
    <property type="entry name" value="LPS_LOS_Heptosyltrfase"/>
</dbReference>
<gene>
    <name evidence="3" type="ORF">LU635_16510</name>
</gene>
<organism evidence="3 4">
    <name type="scientific">Christiangramia crocea</name>
    <dbReference type="NCBI Taxonomy" id="2904124"/>
    <lineage>
        <taxon>Bacteria</taxon>
        <taxon>Pseudomonadati</taxon>
        <taxon>Bacteroidota</taxon>
        <taxon>Flavobacteriia</taxon>
        <taxon>Flavobacteriales</taxon>
        <taxon>Flavobacteriaceae</taxon>
        <taxon>Christiangramia</taxon>
    </lineage>
</organism>
<dbReference type="EMBL" id="JAJSON010000030">
    <property type="protein sequence ID" value="MCG9973256.1"/>
    <property type="molecule type" value="Genomic_DNA"/>
</dbReference>
<sequence>MKILIIQQKMIGDVLVSSILCRNLRKAYPTAQIDYMVYESTTPVLQGNEDFDHLILFKEKHRKNKLAFYKLLKDIRKEKYDILIDAYAKMESYLISVFSGAKKRITYKKPVTDILYTDTVGREDIPDSKPGLIIEHRLALLRPLKLNTELETRPQIHVTEEEKAFARDLFRKNEIDSSKINIMLSITGSMDSKTYPFEYMARLIDYISSQGEMNLLFNYIPSQKQQAQLLFSMCEESTRKKIYFEVLGHDLREFIAIMNECDMIIGNDGGAINMAKALGKPSFIIFSPWIDKKGWATFEDGVNNVSLHLKDFKPERFENRTPSEIKKHSTDLYRQFTPELIIPALSEFLRTHLRS</sequence>
<name>A0A9X1V0J0_9FLAO</name>
<dbReference type="AlphaFoldDB" id="A0A9X1V0J0"/>
<dbReference type="Gene3D" id="3.40.50.2000">
    <property type="entry name" value="Glycogen Phosphorylase B"/>
    <property type="match status" value="2"/>
</dbReference>
<dbReference type="Pfam" id="PF01075">
    <property type="entry name" value="Glyco_transf_9"/>
    <property type="match status" value="1"/>
</dbReference>
<dbReference type="PANTHER" id="PTHR30160">
    <property type="entry name" value="TETRAACYLDISACCHARIDE 4'-KINASE-RELATED"/>
    <property type="match status" value="1"/>
</dbReference>
<dbReference type="CDD" id="cd03789">
    <property type="entry name" value="GT9_LPS_heptosyltransferase"/>
    <property type="match status" value="1"/>
</dbReference>